<evidence type="ECO:0000259" key="2">
    <source>
        <dbReference type="Pfam" id="PF22725"/>
    </source>
</evidence>
<evidence type="ECO:0000259" key="1">
    <source>
        <dbReference type="Pfam" id="PF01408"/>
    </source>
</evidence>
<proteinExistence type="predicted"/>
<name>A0A084U8Y7_9HYPH</name>
<feature type="domain" description="Gfo/Idh/MocA-like oxidoreductase N-terminal" evidence="1">
    <location>
        <begin position="30"/>
        <end position="144"/>
    </location>
</feature>
<comment type="caution">
    <text evidence="3">The sequence shown here is derived from an EMBL/GenBank/DDBJ whole genome shotgun (WGS) entry which is preliminary data.</text>
</comment>
<evidence type="ECO:0000313" key="4">
    <source>
        <dbReference type="Proteomes" id="UP000053675"/>
    </source>
</evidence>
<protein>
    <submittedName>
        <fullName evidence="3">Oxidoreductase</fullName>
    </submittedName>
</protein>
<dbReference type="InterPro" id="IPR055170">
    <property type="entry name" value="GFO_IDH_MocA-like_dom"/>
</dbReference>
<keyword evidence="4" id="KW-1185">Reference proteome</keyword>
<dbReference type="Gene3D" id="3.40.50.720">
    <property type="entry name" value="NAD(P)-binding Rossmann-like Domain"/>
    <property type="match status" value="1"/>
</dbReference>
<dbReference type="STRING" id="472175.EL18_00439"/>
<feature type="domain" description="GFO/IDH/MocA-like oxidoreductase" evidence="2">
    <location>
        <begin position="152"/>
        <end position="260"/>
    </location>
</feature>
<dbReference type="SUPFAM" id="SSF55347">
    <property type="entry name" value="Glyceraldehyde-3-phosphate dehydrogenase-like, C-terminal domain"/>
    <property type="match status" value="1"/>
</dbReference>
<evidence type="ECO:0000313" key="3">
    <source>
        <dbReference type="EMBL" id="KFB09423.1"/>
    </source>
</evidence>
<dbReference type="SUPFAM" id="SSF51735">
    <property type="entry name" value="NAD(P)-binding Rossmann-fold domains"/>
    <property type="match status" value="1"/>
</dbReference>
<dbReference type="PANTHER" id="PTHR43377">
    <property type="entry name" value="BILIVERDIN REDUCTASE A"/>
    <property type="match status" value="1"/>
</dbReference>
<dbReference type="PATRIC" id="fig|472175.3.peg.451"/>
<dbReference type="InterPro" id="IPR051450">
    <property type="entry name" value="Gfo/Idh/MocA_Oxidoreductases"/>
</dbReference>
<dbReference type="EMBL" id="JMQM01000001">
    <property type="protein sequence ID" value="KFB09423.1"/>
    <property type="molecule type" value="Genomic_DNA"/>
</dbReference>
<dbReference type="PANTHER" id="PTHR43377:SF6">
    <property type="entry name" value="GFO_IDH_MOCA-LIKE OXIDOREDUCTASE N-TERMINAL DOMAIN-CONTAINING PROTEIN"/>
    <property type="match status" value="1"/>
</dbReference>
<accession>A0A084U8Y7</accession>
<dbReference type="GO" id="GO:0000166">
    <property type="term" value="F:nucleotide binding"/>
    <property type="evidence" value="ECO:0007669"/>
    <property type="project" value="InterPro"/>
</dbReference>
<dbReference type="InterPro" id="IPR036291">
    <property type="entry name" value="NAD(P)-bd_dom_sf"/>
</dbReference>
<reference evidence="3 4" key="1">
    <citation type="submission" date="2014-05" db="EMBL/GenBank/DDBJ databases">
        <title>Draft Genome Sequence of Nitratireductor basaltis Strain UMTGB225, A Marine Bacterium Isolated from Green Barrel Tunicate.</title>
        <authorList>
            <person name="Gan H.Y."/>
        </authorList>
    </citation>
    <scope>NUCLEOTIDE SEQUENCE [LARGE SCALE GENOMIC DNA]</scope>
    <source>
        <strain evidence="3 4">UMTGB225</strain>
    </source>
</reference>
<dbReference type="AlphaFoldDB" id="A0A084U8Y7"/>
<dbReference type="Proteomes" id="UP000053675">
    <property type="component" value="Unassembled WGS sequence"/>
</dbReference>
<dbReference type="eggNOG" id="COG0673">
    <property type="taxonomic scope" value="Bacteria"/>
</dbReference>
<organism evidence="3 4">
    <name type="scientific">Nitratireductor basaltis</name>
    <dbReference type="NCBI Taxonomy" id="472175"/>
    <lineage>
        <taxon>Bacteria</taxon>
        <taxon>Pseudomonadati</taxon>
        <taxon>Pseudomonadota</taxon>
        <taxon>Alphaproteobacteria</taxon>
        <taxon>Hyphomicrobiales</taxon>
        <taxon>Phyllobacteriaceae</taxon>
        <taxon>Nitratireductor</taxon>
    </lineage>
</organism>
<dbReference type="Gene3D" id="3.30.360.10">
    <property type="entry name" value="Dihydrodipicolinate Reductase, domain 2"/>
    <property type="match status" value="1"/>
</dbReference>
<sequence length="343" mass="37814">MSPVPGLELNGLHRYVSAPSNQCDHCMKPRIAVLGCGYWGSNHIRTLKSLGALAAVSDANSARAEGFASEHDCRAVAPDALFEREDVDAIVMALPPQFHAEYAQRAAAAGKDMLVEKPIALTVDDAEKSVAAAHEAGTIFMVGHVLRFHPAFEKLKSLIDQGELGEVRYIHSHRLGLGKFHTENDALWDLAPHDLSMILAITGSAPVEVRGEGAALLDNLSDFAHLHMRFANGLRSHLFTSRLNPYRERRLTVVGDKAMAVFDDVEPWGRKLAVYRHAVWQDSGQWAFTTNEPTYVPVEDGMPLTRELEHFISCIETRQKPRTTGEEAIDVLRILTAGTISHN</sequence>
<gene>
    <name evidence="3" type="ORF">EL18_00439</name>
</gene>
<dbReference type="Pfam" id="PF01408">
    <property type="entry name" value="GFO_IDH_MocA"/>
    <property type="match status" value="1"/>
</dbReference>
<dbReference type="InterPro" id="IPR000683">
    <property type="entry name" value="Gfo/Idh/MocA-like_OxRdtase_N"/>
</dbReference>
<dbReference type="Pfam" id="PF22725">
    <property type="entry name" value="GFO_IDH_MocA_C3"/>
    <property type="match status" value="1"/>
</dbReference>